<protein>
    <recommendedName>
        <fullName evidence="11">Malic enzyme</fullName>
    </recommendedName>
</protein>
<dbReference type="PRINTS" id="PR00072">
    <property type="entry name" value="MALOXRDTASE"/>
</dbReference>
<dbReference type="Pfam" id="PF03949">
    <property type="entry name" value="Malic_M"/>
    <property type="match status" value="1"/>
</dbReference>
<sequence length="774" mass="85318">MGKRGAKWKLLALQVASVQKILSRLALSNKRFGKTLQLSLLLTKALVARSPATAAGLTKTTAAARSSRNSNNTKSTPQGALLLHLIRPCLDLAPWIYSLVFLTRLPFFPIPTLTHAMASIASSTAFSSPDISTPRSISPSSVVSARSSQSSITATQHLSTSSPRRITASHPMSPVDIAATEETMRMANLDTLRGYAQNHYGEVQQPATTEYLDPTDALGYQVLNEPMWNKGLSFTPEQRVAKNLTGLIPHVMEDTNKQCERALKMIRTRQTSIDKYLYLSTLKSQNSDLFYRLLIDNAKEMMPLVYTPTIGDVCLQYSTLYTRPEALYISIKQRKSIKTILRNWPYPNPEICVVTDGSRILGLGDLGVNGVGIPIGKLALYTGAAGIHPDKTLPIVLDCGTANETNLKDPLYLGLRAKRVPVAEQQEFMDEFMQAAAEVHPKMVVQFEDFESEKAFNYLERYRHTHKCFNDDIQGTGAVVLGGYIGAVNLSGVPIEEQRLVFMGAGSAGVGVAKQLLEYYTKRGLSEQAARDKFWLVDTKGLVTKDRGDKLAEHKKYFARTDNNGLQFRTLEEVIEYVKPTALVGLTATYGIFTESVIGALKASVDAGGPGRRPILFPLSNPLTKAECTFEQAVTWTDGTVIFASGSPFSSFTVKSDDQDITYHPNQGNNVYVFPGIGLGTILAKASRVTDNMIYTSAAALAGTLNAEEVQMGLIYPHIERVRDASLIVAREVMKAARRDGVSELPEEQWLEWEEWGDPALDRFIKSRIYDPQL</sequence>
<dbReference type="Gene3D" id="3.40.50.720">
    <property type="entry name" value="NAD(P)-binding Rossmann-like Domain"/>
    <property type="match status" value="1"/>
</dbReference>
<name>A0AAN6UT66_9PEZI</name>
<evidence type="ECO:0000256" key="6">
    <source>
        <dbReference type="SAM" id="MobiDB-lite"/>
    </source>
</evidence>
<dbReference type="Proteomes" id="UP001304895">
    <property type="component" value="Unassembled WGS sequence"/>
</dbReference>
<dbReference type="InterPro" id="IPR036291">
    <property type="entry name" value="NAD(P)-bd_dom_sf"/>
</dbReference>
<dbReference type="SUPFAM" id="SSF53223">
    <property type="entry name" value="Aminoacid dehydrogenase-like, N-terminal domain"/>
    <property type="match status" value="1"/>
</dbReference>
<dbReference type="GO" id="GO:0004471">
    <property type="term" value="F:malate dehydrogenase (decarboxylating) (NAD+) activity"/>
    <property type="evidence" value="ECO:0007669"/>
    <property type="project" value="TreeGrafter"/>
</dbReference>
<evidence type="ECO:0000259" key="7">
    <source>
        <dbReference type="SMART" id="SM00919"/>
    </source>
</evidence>
<dbReference type="GO" id="GO:0051287">
    <property type="term" value="F:NAD binding"/>
    <property type="evidence" value="ECO:0007669"/>
    <property type="project" value="InterPro"/>
</dbReference>
<comment type="cofactor">
    <cofactor evidence="2">
        <name>Mg(2+)</name>
        <dbReference type="ChEBI" id="CHEBI:18420"/>
    </cofactor>
</comment>
<feature type="domain" description="Malic enzyme NAD-binding" evidence="7">
    <location>
        <begin position="473"/>
        <end position="738"/>
    </location>
</feature>
<reference evidence="9" key="2">
    <citation type="submission" date="2023-05" db="EMBL/GenBank/DDBJ databases">
        <authorList>
            <consortium name="Lawrence Berkeley National Laboratory"/>
            <person name="Steindorff A."/>
            <person name="Hensen N."/>
            <person name="Bonometti L."/>
            <person name="Westerberg I."/>
            <person name="Brannstrom I.O."/>
            <person name="Guillou S."/>
            <person name="Cros-Aarteil S."/>
            <person name="Calhoun S."/>
            <person name="Haridas S."/>
            <person name="Kuo A."/>
            <person name="Mondo S."/>
            <person name="Pangilinan J."/>
            <person name="Riley R."/>
            <person name="Labutti K."/>
            <person name="Andreopoulos B."/>
            <person name="Lipzen A."/>
            <person name="Chen C."/>
            <person name="Yanf M."/>
            <person name="Daum C."/>
            <person name="Ng V."/>
            <person name="Clum A."/>
            <person name="Ohm R."/>
            <person name="Martin F."/>
            <person name="Silar P."/>
            <person name="Natvig D."/>
            <person name="Lalanne C."/>
            <person name="Gautier V."/>
            <person name="Ament-Velasquez S.L."/>
            <person name="Kruys A."/>
            <person name="Hutchinson M.I."/>
            <person name="Powell A.J."/>
            <person name="Barry K."/>
            <person name="Miller A.N."/>
            <person name="Grigoriev I.V."/>
            <person name="Debuchy R."/>
            <person name="Gladieux P."/>
            <person name="Thoren M.H."/>
            <person name="Johannesson H."/>
        </authorList>
    </citation>
    <scope>NUCLEOTIDE SEQUENCE</scope>
    <source>
        <strain evidence="9">CBS 123565</strain>
    </source>
</reference>
<gene>
    <name evidence="9" type="ORF">BT67DRAFT_368141</name>
</gene>
<evidence type="ECO:0000256" key="2">
    <source>
        <dbReference type="ARBA" id="ARBA00001946"/>
    </source>
</evidence>
<dbReference type="GO" id="GO:0046872">
    <property type="term" value="F:metal ion binding"/>
    <property type="evidence" value="ECO:0007669"/>
    <property type="project" value="UniProtKB-KW"/>
</dbReference>
<proteinExistence type="inferred from homology"/>
<dbReference type="GO" id="GO:0005739">
    <property type="term" value="C:mitochondrion"/>
    <property type="evidence" value="ECO:0007669"/>
    <property type="project" value="TreeGrafter"/>
</dbReference>
<dbReference type="SUPFAM" id="SSF51735">
    <property type="entry name" value="NAD(P)-binding Rossmann-fold domains"/>
    <property type="match status" value="1"/>
</dbReference>
<dbReference type="FunFam" id="3.40.50.720:FF:000182">
    <property type="entry name" value="NAD-dependent malic enzyme"/>
    <property type="match status" value="1"/>
</dbReference>
<dbReference type="InterPro" id="IPR001891">
    <property type="entry name" value="Malic_OxRdtase"/>
</dbReference>
<evidence type="ECO:0000313" key="10">
    <source>
        <dbReference type="Proteomes" id="UP001304895"/>
    </source>
</evidence>
<evidence type="ECO:0000313" key="9">
    <source>
        <dbReference type="EMBL" id="KAK4138753.1"/>
    </source>
</evidence>
<evidence type="ECO:0000256" key="5">
    <source>
        <dbReference type="ARBA" id="ARBA00023002"/>
    </source>
</evidence>
<evidence type="ECO:0000259" key="8">
    <source>
        <dbReference type="SMART" id="SM01274"/>
    </source>
</evidence>
<evidence type="ECO:0000256" key="3">
    <source>
        <dbReference type="ARBA" id="ARBA00008785"/>
    </source>
</evidence>
<dbReference type="InterPro" id="IPR012302">
    <property type="entry name" value="Malic_NAD-bd"/>
</dbReference>
<dbReference type="InterPro" id="IPR046346">
    <property type="entry name" value="Aminoacid_DH-like_N_sf"/>
</dbReference>
<reference evidence="9" key="1">
    <citation type="journal article" date="2023" name="Mol. Phylogenet. Evol.">
        <title>Genome-scale phylogeny and comparative genomics of the fungal order Sordariales.</title>
        <authorList>
            <person name="Hensen N."/>
            <person name="Bonometti L."/>
            <person name="Westerberg I."/>
            <person name="Brannstrom I.O."/>
            <person name="Guillou S."/>
            <person name="Cros-Aarteil S."/>
            <person name="Calhoun S."/>
            <person name="Haridas S."/>
            <person name="Kuo A."/>
            <person name="Mondo S."/>
            <person name="Pangilinan J."/>
            <person name="Riley R."/>
            <person name="LaButti K."/>
            <person name="Andreopoulos B."/>
            <person name="Lipzen A."/>
            <person name="Chen C."/>
            <person name="Yan M."/>
            <person name="Daum C."/>
            <person name="Ng V."/>
            <person name="Clum A."/>
            <person name="Steindorff A."/>
            <person name="Ohm R.A."/>
            <person name="Martin F."/>
            <person name="Silar P."/>
            <person name="Natvig D.O."/>
            <person name="Lalanne C."/>
            <person name="Gautier V."/>
            <person name="Ament-Velasquez S.L."/>
            <person name="Kruys A."/>
            <person name="Hutchinson M.I."/>
            <person name="Powell A.J."/>
            <person name="Barry K."/>
            <person name="Miller A.N."/>
            <person name="Grigoriev I.V."/>
            <person name="Debuchy R."/>
            <person name="Gladieux P."/>
            <person name="Hiltunen Thoren M."/>
            <person name="Johannesson H."/>
        </authorList>
    </citation>
    <scope>NUCLEOTIDE SEQUENCE</scope>
    <source>
        <strain evidence="9">CBS 123565</strain>
    </source>
</reference>
<organism evidence="9 10">
    <name type="scientific">Trichocladium antarcticum</name>
    <dbReference type="NCBI Taxonomy" id="1450529"/>
    <lineage>
        <taxon>Eukaryota</taxon>
        <taxon>Fungi</taxon>
        <taxon>Dikarya</taxon>
        <taxon>Ascomycota</taxon>
        <taxon>Pezizomycotina</taxon>
        <taxon>Sordariomycetes</taxon>
        <taxon>Sordariomycetidae</taxon>
        <taxon>Sordariales</taxon>
        <taxon>Chaetomiaceae</taxon>
        <taxon>Trichocladium</taxon>
    </lineage>
</organism>
<comment type="similarity">
    <text evidence="3">Belongs to the malic enzymes family.</text>
</comment>
<feature type="region of interest" description="Disordered" evidence="6">
    <location>
        <begin position="126"/>
        <end position="172"/>
    </location>
</feature>
<accession>A0AAN6UT66</accession>
<dbReference type="AlphaFoldDB" id="A0AAN6UT66"/>
<dbReference type="CDD" id="cd05312">
    <property type="entry name" value="NAD_bind_1_malic_enz"/>
    <property type="match status" value="1"/>
</dbReference>
<feature type="domain" description="Malic enzyme N-terminal" evidence="8">
    <location>
        <begin position="283"/>
        <end position="463"/>
    </location>
</feature>
<feature type="compositionally biased region" description="Low complexity" evidence="6">
    <location>
        <begin position="127"/>
        <end position="156"/>
    </location>
</feature>
<evidence type="ECO:0000256" key="4">
    <source>
        <dbReference type="ARBA" id="ARBA00022723"/>
    </source>
</evidence>
<evidence type="ECO:0000256" key="1">
    <source>
        <dbReference type="ARBA" id="ARBA00001936"/>
    </source>
</evidence>
<evidence type="ECO:0008006" key="11">
    <source>
        <dbReference type="Google" id="ProtNLM"/>
    </source>
</evidence>
<dbReference type="SMART" id="SM00919">
    <property type="entry name" value="Malic_M"/>
    <property type="match status" value="1"/>
</dbReference>
<dbReference type="SMART" id="SM01274">
    <property type="entry name" value="malic"/>
    <property type="match status" value="1"/>
</dbReference>
<dbReference type="Pfam" id="PF00390">
    <property type="entry name" value="malic"/>
    <property type="match status" value="1"/>
</dbReference>
<dbReference type="PANTHER" id="PTHR23406:SF32">
    <property type="entry name" value="NADP-DEPENDENT MALIC ENZYME"/>
    <property type="match status" value="1"/>
</dbReference>
<dbReference type="NCBIfam" id="NF010052">
    <property type="entry name" value="PRK13529.1"/>
    <property type="match status" value="1"/>
</dbReference>
<comment type="cofactor">
    <cofactor evidence="1">
        <name>Mn(2+)</name>
        <dbReference type="ChEBI" id="CHEBI:29035"/>
    </cofactor>
</comment>
<dbReference type="PANTHER" id="PTHR23406">
    <property type="entry name" value="MALIC ENZYME-RELATED"/>
    <property type="match status" value="1"/>
</dbReference>
<keyword evidence="10" id="KW-1185">Reference proteome</keyword>
<dbReference type="Gene3D" id="3.40.50.10380">
    <property type="entry name" value="Malic enzyme, N-terminal domain"/>
    <property type="match status" value="1"/>
</dbReference>
<comment type="caution">
    <text evidence="9">The sequence shown here is derived from an EMBL/GenBank/DDBJ whole genome shotgun (WGS) entry which is preliminary data.</text>
</comment>
<keyword evidence="5" id="KW-0560">Oxidoreductase</keyword>
<dbReference type="InterPro" id="IPR012301">
    <property type="entry name" value="Malic_N_dom"/>
</dbReference>
<dbReference type="InterPro" id="IPR037062">
    <property type="entry name" value="Malic_N_dom_sf"/>
</dbReference>
<dbReference type="GO" id="GO:0006108">
    <property type="term" value="P:malate metabolic process"/>
    <property type="evidence" value="ECO:0007669"/>
    <property type="project" value="TreeGrafter"/>
</dbReference>
<dbReference type="EMBL" id="MU853401">
    <property type="protein sequence ID" value="KAK4138753.1"/>
    <property type="molecule type" value="Genomic_DNA"/>
</dbReference>
<keyword evidence="4" id="KW-0479">Metal-binding</keyword>